<name>A0A251YWA6_9MICO</name>
<reference evidence="3 4" key="1">
    <citation type="submission" date="2016-08" db="EMBL/GenBank/DDBJ databases">
        <title>Genome sequence of Clavibacter michiganensis spp strain CFBP8017.</title>
        <authorList>
            <person name="Thapa S.P."/>
            <person name="Coaker G."/>
            <person name="Jacques M.-A."/>
        </authorList>
    </citation>
    <scope>NUCLEOTIDE SEQUENCE [LARGE SCALE GENOMIC DNA]</scope>
    <source>
        <strain evidence="3">CFBP8017</strain>
    </source>
</reference>
<evidence type="ECO:0000259" key="2">
    <source>
        <dbReference type="Pfam" id="PF13472"/>
    </source>
</evidence>
<dbReference type="InterPro" id="IPR051532">
    <property type="entry name" value="Ester_Hydrolysis_Enzymes"/>
</dbReference>
<dbReference type="Pfam" id="PF13472">
    <property type="entry name" value="Lipase_GDSL_2"/>
    <property type="match status" value="1"/>
</dbReference>
<evidence type="ECO:0000313" key="4">
    <source>
        <dbReference type="Proteomes" id="UP000195011"/>
    </source>
</evidence>
<dbReference type="EMBL" id="MDJY01000009">
    <property type="protein sequence ID" value="OUE28459.1"/>
    <property type="molecule type" value="Genomic_DNA"/>
</dbReference>
<dbReference type="PANTHER" id="PTHR30383">
    <property type="entry name" value="THIOESTERASE 1/PROTEASE 1/LYSOPHOSPHOLIPASE L1"/>
    <property type="match status" value="1"/>
</dbReference>
<comment type="caution">
    <text evidence="3">The sequence shown here is derived from an EMBL/GenBank/DDBJ whole genome shotgun (WGS) entry which is preliminary data.</text>
</comment>
<proteinExistence type="predicted"/>
<dbReference type="Proteomes" id="UP000195011">
    <property type="component" value="Unassembled WGS sequence"/>
</dbReference>
<dbReference type="PANTHER" id="PTHR30383:SF5">
    <property type="entry name" value="SGNH HYDROLASE-TYPE ESTERASE DOMAIN-CONTAINING PROTEIN"/>
    <property type="match status" value="1"/>
</dbReference>
<dbReference type="Gene3D" id="3.40.50.1110">
    <property type="entry name" value="SGNH hydrolase"/>
    <property type="match status" value="1"/>
</dbReference>
<organism evidence="3 4">
    <name type="scientific">Clavibacter michiganensis</name>
    <dbReference type="NCBI Taxonomy" id="28447"/>
    <lineage>
        <taxon>Bacteria</taxon>
        <taxon>Bacillati</taxon>
        <taxon>Actinomycetota</taxon>
        <taxon>Actinomycetes</taxon>
        <taxon>Micrococcales</taxon>
        <taxon>Microbacteriaceae</taxon>
        <taxon>Clavibacter</taxon>
    </lineage>
</organism>
<dbReference type="InterPro" id="IPR036514">
    <property type="entry name" value="SGNH_hydro_sf"/>
</dbReference>
<dbReference type="GO" id="GO:0004622">
    <property type="term" value="F:phosphatidylcholine lysophospholipase activity"/>
    <property type="evidence" value="ECO:0007669"/>
    <property type="project" value="TreeGrafter"/>
</dbReference>
<accession>A0A251YWA6</accession>
<dbReference type="InterPro" id="IPR013830">
    <property type="entry name" value="SGNH_hydro"/>
</dbReference>
<sequence>MMGTTRGDTMAPGTRTTVLLGDSLAGDGGWSALLPIGDAGHGAATIDLGRPGQTTDDVLALLPEVVAADPATVVLSVGTHDLGRLRRGAEPTVRALETILADLRRDLPSARLVVLSVPPRGREMAERIRVVNIHLRQFAPVVRAEHVDLWPVLGFGDGELNPAFTDDRLHLGPDGAAAVREVLSSVLADARGEDGDGADDAGDPDPSA</sequence>
<feature type="domain" description="SGNH hydrolase-type esterase" evidence="2">
    <location>
        <begin position="20"/>
        <end position="177"/>
    </location>
</feature>
<dbReference type="AlphaFoldDB" id="A0A251YWA6"/>
<dbReference type="SUPFAM" id="SSF52266">
    <property type="entry name" value="SGNH hydrolase"/>
    <property type="match status" value="1"/>
</dbReference>
<protein>
    <recommendedName>
        <fullName evidence="2">SGNH hydrolase-type esterase domain-containing protein</fullName>
    </recommendedName>
</protein>
<evidence type="ECO:0000256" key="1">
    <source>
        <dbReference type="SAM" id="MobiDB-lite"/>
    </source>
</evidence>
<evidence type="ECO:0000313" key="3">
    <source>
        <dbReference type="EMBL" id="OUE28459.1"/>
    </source>
</evidence>
<gene>
    <name evidence="3" type="ORF">BFL36_01420</name>
</gene>
<feature type="region of interest" description="Disordered" evidence="1">
    <location>
        <begin position="189"/>
        <end position="208"/>
    </location>
</feature>
<feature type="compositionally biased region" description="Acidic residues" evidence="1">
    <location>
        <begin position="195"/>
        <end position="208"/>
    </location>
</feature>